<sequence>MKERRQYKRSMKSYIPPHDRSGANSSQAHHTTPARGQPSLSLAAGRSHQKYGVAVNGTDDSRPNNHAQKDANEEASVSLTDTLSKWQQVSKVLIKNYINSHQLHGHADPCLDSPITVGTRPEHCDCTIRQLSRRINGFMMFKRCVFQVEICKHQTLLESLLMCQMMPTSTMYPQSAVHFSLFESMFDNRLNADSSVHGFVKANNASNLRLANFDPNLSLFARTPAIEIMTFY</sequence>
<dbReference type="Proteomes" id="UP000077051">
    <property type="component" value="Unassembled WGS sequence"/>
</dbReference>
<feature type="compositionally biased region" description="Basic and acidic residues" evidence="1">
    <location>
        <begin position="59"/>
        <end position="72"/>
    </location>
</feature>
<reference evidence="2 3" key="1">
    <citation type="submission" date="2015-06" db="EMBL/GenBank/DDBJ databases">
        <title>Expansion of signal transduction pathways in fungi by whole-genome duplication.</title>
        <authorList>
            <consortium name="DOE Joint Genome Institute"/>
            <person name="Corrochano L.M."/>
            <person name="Kuo A."/>
            <person name="Marcet-Houben M."/>
            <person name="Polaino S."/>
            <person name="Salamov A."/>
            <person name="Villalobos J.M."/>
            <person name="Alvarez M.I."/>
            <person name="Avalos J."/>
            <person name="Benito E.P."/>
            <person name="Benoit I."/>
            <person name="Burger G."/>
            <person name="Camino L.P."/>
            <person name="Canovas D."/>
            <person name="Cerda-Olmedo E."/>
            <person name="Cheng J.-F."/>
            <person name="Dominguez A."/>
            <person name="Elias M."/>
            <person name="Eslava A.P."/>
            <person name="Glaser F."/>
            <person name="Grimwood J."/>
            <person name="Gutierrez G."/>
            <person name="Heitman J."/>
            <person name="Henrissat B."/>
            <person name="Iturriaga E.A."/>
            <person name="Lang B.F."/>
            <person name="Lavin J.L."/>
            <person name="Lee S."/>
            <person name="Li W."/>
            <person name="Lindquist E."/>
            <person name="Lopez-Garcia S."/>
            <person name="Luque E.M."/>
            <person name="Marcos A.T."/>
            <person name="Martin J."/>
            <person name="Mccluskey K."/>
            <person name="Medina H.R."/>
            <person name="Miralles-Duran A."/>
            <person name="Miyazaki A."/>
            <person name="Munoz-Torres E."/>
            <person name="Oguiza J.A."/>
            <person name="Ohm R."/>
            <person name="Olmedo M."/>
            <person name="Orejas M."/>
            <person name="Ortiz-Castellanos L."/>
            <person name="Pisabarro A.G."/>
            <person name="Rodriguez-Romero J."/>
            <person name="Ruiz-Herrera J."/>
            <person name="Ruiz-Vazquez R."/>
            <person name="Sanz C."/>
            <person name="Schackwitz W."/>
            <person name="Schmutz J."/>
            <person name="Shahriari M."/>
            <person name="Shelest E."/>
            <person name="Silva-Franco F."/>
            <person name="Soanes D."/>
            <person name="Syed K."/>
            <person name="Tagua V.G."/>
            <person name="Talbot N.J."/>
            <person name="Thon M."/>
            <person name="De Vries R.P."/>
            <person name="Wiebenga A."/>
            <person name="Yadav J.S."/>
            <person name="Braun E.L."/>
            <person name="Baker S."/>
            <person name="Garre V."/>
            <person name="Horwitz B."/>
            <person name="Torres-Martinez S."/>
            <person name="Idnurm A."/>
            <person name="Herrera-Estrella A."/>
            <person name="Gabaldon T."/>
            <person name="Grigoriev I.V."/>
        </authorList>
    </citation>
    <scope>NUCLEOTIDE SEQUENCE [LARGE SCALE GENOMIC DNA]</scope>
    <source>
        <strain evidence="2 3">CBS 277.49</strain>
    </source>
</reference>
<gene>
    <name evidence="2" type="ORF">MUCCIDRAFT_109544</name>
</gene>
<name>A0A168KSK2_MUCCL</name>
<feature type="compositionally biased region" description="Basic residues" evidence="1">
    <location>
        <begin position="1"/>
        <end position="11"/>
    </location>
</feature>
<evidence type="ECO:0000313" key="2">
    <source>
        <dbReference type="EMBL" id="OAD02714.1"/>
    </source>
</evidence>
<dbReference type="VEuPathDB" id="FungiDB:MUCCIDRAFT_109544"/>
<evidence type="ECO:0000313" key="3">
    <source>
        <dbReference type="Proteomes" id="UP000077051"/>
    </source>
</evidence>
<protein>
    <submittedName>
        <fullName evidence="2">Uncharacterized protein</fullName>
    </submittedName>
</protein>
<feature type="region of interest" description="Disordered" evidence="1">
    <location>
        <begin position="1"/>
        <end position="76"/>
    </location>
</feature>
<accession>A0A168KSK2</accession>
<evidence type="ECO:0000256" key="1">
    <source>
        <dbReference type="SAM" id="MobiDB-lite"/>
    </source>
</evidence>
<organism evidence="2 3">
    <name type="scientific">Mucor lusitanicus CBS 277.49</name>
    <dbReference type="NCBI Taxonomy" id="747725"/>
    <lineage>
        <taxon>Eukaryota</taxon>
        <taxon>Fungi</taxon>
        <taxon>Fungi incertae sedis</taxon>
        <taxon>Mucoromycota</taxon>
        <taxon>Mucoromycotina</taxon>
        <taxon>Mucoromycetes</taxon>
        <taxon>Mucorales</taxon>
        <taxon>Mucorineae</taxon>
        <taxon>Mucoraceae</taxon>
        <taxon>Mucor</taxon>
    </lineage>
</organism>
<comment type="caution">
    <text evidence="2">The sequence shown here is derived from an EMBL/GenBank/DDBJ whole genome shotgun (WGS) entry which is preliminary data.</text>
</comment>
<dbReference type="AlphaFoldDB" id="A0A168KSK2"/>
<keyword evidence="3" id="KW-1185">Reference proteome</keyword>
<dbReference type="EMBL" id="AMYB01000004">
    <property type="protein sequence ID" value="OAD02714.1"/>
    <property type="molecule type" value="Genomic_DNA"/>
</dbReference>
<proteinExistence type="predicted"/>